<comment type="caution">
    <text evidence="1">The sequence shown here is derived from an EMBL/GenBank/DDBJ whole genome shotgun (WGS) entry which is preliminary data.</text>
</comment>
<dbReference type="InterPro" id="IPR009241">
    <property type="entry name" value="HigB-like"/>
</dbReference>
<dbReference type="RefSeq" id="WP_062609079.1">
    <property type="nucleotide sequence ID" value="NZ_FCOX02000036.1"/>
</dbReference>
<keyword evidence="2" id="KW-1185">Reference proteome</keyword>
<evidence type="ECO:0000313" key="1">
    <source>
        <dbReference type="EMBL" id="SAK97515.1"/>
    </source>
</evidence>
<evidence type="ECO:0000313" key="2">
    <source>
        <dbReference type="Proteomes" id="UP000071859"/>
    </source>
</evidence>
<sequence length="116" mass="13564">MLTSEDVDKWTITYYSERIQREIRDLPSGIYAGYLRLVSVMKRKGADLHMPYSRALGDKLFELRPTGEEGIGRVFYCTLKGNRIVMLHSFVKKTQQTPPKEMRLARKRLREVQQNG</sequence>
<dbReference type="OrthoDB" id="3233388at2"/>
<dbReference type="AlphaFoldDB" id="A0A158DSF9"/>
<reference evidence="1" key="1">
    <citation type="submission" date="2016-01" db="EMBL/GenBank/DDBJ databases">
        <authorList>
            <person name="Peeters C."/>
        </authorList>
    </citation>
    <scope>NUCLEOTIDE SEQUENCE</scope>
    <source>
        <strain evidence="1">LMG 29321</strain>
    </source>
</reference>
<accession>A0A158DSF9</accession>
<gene>
    <name evidence="1" type="ORF">AWB78_05545</name>
</gene>
<dbReference type="Pfam" id="PF05973">
    <property type="entry name" value="Gp49"/>
    <property type="match status" value="1"/>
</dbReference>
<dbReference type="EMBL" id="FCOX02000036">
    <property type="protein sequence ID" value="SAK97515.1"/>
    <property type="molecule type" value="Genomic_DNA"/>
</dbReference>
<dbReference type="Proteomes" id="UP000071859">
    <property type="component" value="Unassembled WGS sequence"/>
</dbReference>
<name>A0A158DSF9_9BURK</name>
<proteinExistence type="predicted"/>
<protein>
    <submittedName>
        <fullName evidence="1">Bacteriophage protein</fullName>
    </submittedName>
</protein>
<organism evidence="1 2">
    <name type="scientific">Caballeronia calidae</name>
    <dbReference type="NCBI Taxonomy" id="1777139"/>
    <lineage>
        <taxon>Bacteria</taxon>
        <taxon>Pseudomonadati</taxon>
        <taxon>Pseudomonadota</taxon>
        <taxon>Betaproteobacteria</taxon>
        <taxon>Burkholderiales</taxon>
        <taxon>Burkholderiaceae</taxon>
        <taxon>Caballeronia</taxon>
    </lineage>
</organism>